<accession>A0ABR4FFH0</accession>
<keyword evidence="3" id="KW-0560">Oxidoreductase</keyword>
<protein>
    <recommendedName>
        <fullName evidence="5">Ketoreductase domain-containing protein</fullName>
    </recommendedName>
</protein>
<sequence>MSASQFNGKVIALTGAASGIGLECARLLASRGAKLSLADVQWEPLQTLQKDLEATYSGIKVLTRQVDVRQYEQVESWISATVESFARLDGAANLAGVIPGPANVADQDLEKWKFVMEVNVNGIMHCLRAQLAVMGSGGAIVNCSSVTGLAGAAGLSSYAASKHAIIGLTKSAAKEVGPQNIRVNAVCPGNISTPMSHSAFAAVTGTPHENARAAYDQLVLPDISLRRMGQPSEVATLVAFLLSDEASYISGTSITVDGGTLC</sequence>
<dbReference type="SMART" id="SM00822">
    <property type="entry name" value="PKS_KR"/>
    <property type="match status" value="1"/>
</dbReference>
<dbReference type="Gene3D" id="3.40.50.720">
    <property type="entry name" value="NAD(P)-binding Rossmann-like Domain"/>
    <property type="match status" value="1"/>
</dbReference>
<organism evidence="6 7">
    <name type="scientific">Diaporthe vaccinii</name>
    <dbReference type="NCBI Taxonomy" id="105482"/>
    <lineage>
        <taxon>Eukaryota</taxon>
        <taxon>Fungi</taxon>
        <taxon>Dikarya</taxon>
        <taxon>Ascomycota</taxon>
        <taxon>Pezizomycotina</taxon>
        <taxon>Sordariomycetes</taxon>
        <taxon>Sordariomycetidae</taxon>
        <taxon>Diaporthales</taxon>
        <taxon>Diaporthaceae</taxon>
        <taxon>Diaporthe</taxon>
        <taxon>Diaporthe eres species complex</taxon>
    </lineage>
</organism>
<reference evidence="6 7" key="1">
    <citation type="submission" date="2024-03" db="EMBL/GenBank/DDBJ databases">
        <title>A high-quality draft genome sequence of Diaporthe vaccinii, a causative agent of upright dieback and viscid rot disease in cranberry plants.</title>
        <authorList>
            <person name="Sarrasin M."/>
            <person name="Lang B.F."/>
            <person name="Burger G."/>
        </authorList>
    </citation>
    <scope>NUCLEOTIDE SEQUENCE [LARGE SCALE GENOMIC DNA]</scope>
    <source>
        <strain evidence="6 7">IS7</strain>
    </source>
</reference>
<dbReference type="PANTHER" id="PTHR24321:SF8">
    <property type="entry name" value="ESTRADIOL 17-BETA-DEHYDROGENASE 8-RELATED"/>
    <property type="match status" value="1"/>
</dbReference>
<dbReference type="InterPro" id="IPR002347">
    <property type="entry name" value="SDR_fam"/>
</dbReference>
<gene>
    <name evidence="6" type="ORF">FJTKL_05354</name>
</gene>
<evidence type="ECO:0000256" key="3">
    <source>
        <dbReference type="ARBA" id="ARBA00023002"/>
    </source>
</evidence>
<comment type="similarity">
    <text evidence="1">Belongs to the short-chain dehydrogenases/reductases (SDR) family.</text>
</comment>
<dbReference type="InterPro" id="IPR036291">
    <property type="entry name" value="NAD(P)-bd_dom_sf"/>
</dbReference>
<dbReference type="PRINTS" id="PR00081">
    <property type="entry name" value="GDHRDH"/>
</dbReference>
<evidence type="ECO:0000259" key="5">
    <source>
        <dbReference type="SMART" id="SM00822"/>
    </source>
</evidence>
<keyword evidence="7" id="KW-1185">Reference proteome</keyword>
<keyword evidence="2" id="KW-0521">NADP</keyword>
<dbReference type="Pfam" id="PF13561">
    <property type="entry name" value="adh_short_C2"/>
    <property type="match status" value="1"/>
</dbReference>
<evidence type="ECO:0000256" key="4">
    <source>
        <dbReference type="ARBA" id="ARBA00023027"/>
    </source>
</evidence>
<evidence type="ECO:0000256" key="1">
    <source>
        <dbReference type="ARBA" id="ARBA00006484"/>
    </source>
</evidence>
<dbReference type="PANTHER" id="PTHR24321">
    <property type="entry name" value="DEHYDROGENASES, SHORT CHAIN"/>
    <property type="match status" value="1"/>
</dbReference>
<name>A0ABR4FFH0_9PEZI</name>
<dbReference type="PRINTS" id="PR00080">
    <property type="entry name" value="SDRFAMILY"/>
</dbReference>
<comment type="caution">
    <text evidence="6">The sequence shown here is derived from an EMBL/GenBank/DDBJ whole genome shotgun (WGS) entry which is preliminary data.</text>
</comment>
<dbReference type="Proteomes" id="UP001600888">
    <property type="component" value="Unassembled WGS sequence"/>
</dbReference>
<dbReference type="EMBL" id="JBAWTH010000001">
    <property type="protein sequence ID" value="KAL2293451.1"/>
    <property type="molecule type" value="Genomic_DNA"/>
</dbReference>
<dbReference type="InterPro" id="IPR020904">
    <property type="entry name" value="Sc_DH/Rdtase_CS"/>
</dbReference>
<evidence type="ECO:0000313" key="7">
    <source>
        <dbReference type="Proteomes" id="UP001600888"/>
    </source>
</evidence>
<evidence type="ECO:0000256" key="2">
    <source>
        <dbReference type="ARBA" id="ARBA00022857"/>
    </source>
</evidence>
<dbReference type="SUPFAM" id="SSF51735">
    <property type="entry name" value="NAD(P)-binding Rossmann-fold domains"/>
    <property type="match status" value="1"/>
</dbReference>
<keyword evidence="4" id="KW-0520">NAD</keyword>
<proteinExistence type="inferred from homology"/>
<evidence type="ECO:0000313" key="6">
    <source>
        <dbReference type="EMBL" id="KAL2293451.1"/>
    </source>
</evidence>
<feature type="domain" description="Ketoreductase" evidence="5">
    <location>
        <begin position="9"/>
        <end position="197"/>
    </location>
</feature>
<dbReference type="InterPro" id="IPR057326">
    <property type="entry name" value="KR_dom"/>
</dbReference>
<dbReference type="PROSITE" id="PS00061">
    <property type="entry name" value="ADH_SHORT"/>
    <property type="match status" value="1"/>
</dbReference>